<comment type="caution">
    <text evidence="1">The sequence shown here is derived from an EMBL/GenBank/DDBJ whole genome shotgun (WGS) entry which is preliminary data.</text>
</comment>
<evidence type="ECO:0000313" key="2">
    <source>
        <dbReference type="Proteomes" id="UP000265520"/>
    </source>
</evidence>
<protein>
    <submittedName>
        <fullName evidence="1">Uncharacterized protein</fullName>
    </submittedName>
</protein>
<proteinExistence type="predicted"/>
<accession>A0A392SHL7</accession>
<dbReference type="Proteomes" id="UP000265520">
    <property type="component" value="Unassembled WGS sequence"/>
</dbReference>
<keyword evidence="2" id="KW-1185">Reference proteome</keyword>
<dbReference type="EMBL" id="LXQA010372418">
    <property type="protein sequence ID" value="MCI47435.1"/>
    <property type="molecule type" value="Genomic_DNA"/>
</dbReference>
<evidence type="ECO:0000313" key="1">
    <source>
        <dbReference type="EMBL" id="MCI47435.1"/>
    </source>
</evidence>
<reference evidence="1 2" key="1">
    <citation type="journal article" date="2018" name="Front. Plant Sci.">
        <title>Red Clover (Trifolium pratense) and Zigzag Clover (T. medium) - A Picture of Genomic Similarities and Differences.</title>
        <authorList>
            <person name="Dluhosova J."/>
            <person name="Istvanek J."/>
            <person name="Nedelnik J."/>
            <person name="Repkova J."/>
        </authorList>
    </citation>
    <scope>NUCLEOTIDE SEQUENCE [LARGE SCALE GENOMIC DNA]</scope>
    <source>
        <strain evidence="2">cv. 10/8</strain>
        <tissue evidence="1">Leaf</tissue>
    </source>
</reference>
<organism evidence="1 2">
    <name type="scientific">Trifolium medium</name>
    <dbReference type="NCBI Taxonomy" id="97028"/>
    <lineage>
        <taxon>Eukaryota</taxon>
        <taxon>Viridiplantae</taxon>
        <taxon>Streptophyta</taxon>
        <taxon>Embryophyta</taxon>
        <taxon>Tracheophyta</taxon>
        <taxon>Spermatophyta</taxon>
        <taxon>Magnoliopsida</taxon>
        <taxon>eudicotyledons</taxon>
        <taxon>Gunneridae</taxon>
        <taxon>Pentapetalae</taxon>
        <taxon>rosids</taxon>
        <taxon>fabids</taxon>
        <taxon>Fabales</taxon>
        <taxon>Fabaceae</taxon>
        <taxon>Papilionoideae</taxon>
        <taxon>50 kb inversion clade</taxon>
        <taxon>NPAAA clade</taxon>
        <taxon>Hologalegina</taxon>
        <taxon>IRL clade</taxon>
        <taxon>Trifolieae</taxon>
        <taxon>Trifolium</taxon>
    </lineage>
</organism>
<feature type="non-terminal residue" evidence="1">
    <location>
        <position position="1"/>
    </location>
</feature>
<name>A0A392SHL7_9FABA</name>
<sequence length="30" mass="3487">VEFEFVVLVLVEMVEVVVLVQVEFVEVVHE</sequence>
<dbReference type="AlphaFoldDB" id="A0A392SHL7"/>